<organism evidence="1 2">
    <name type="scientific">Thalassovita litoralis</name>
    <dbReference type="NCBI Taxonomy" id="1010611"/>
    <lineage>
        <taxon>Bacteria</taxon>
        <taxon>Pseudomonadati</taxon>
        <taxon>Pseudomonadota</taxon>
        <taxon>Alphaproteobacteria</taxon>
        <taxon>Rhodobacterales</taxon>
        <taxon>Roseobacteraceae</taxon>
        <taxon>Thalassovita</taxon>
    </lineage>
</organism>
<sequence length="53" mass="5789">MDILAGRALSPAEMAILPDQAQRMVKGVMQHPMLRDAHDVPQLVAIDPDGDRP</sequence>
<dbReference type="Proteomes" id="UP000316030">
    <property type="component" value="Unassembled WGS sequence"/>
</dbReference>
<dbReference type="EMBL" id="FXTO01000005">
    <property type="protein sequence ID" value="SMO54411.1"/>
    <property type="molecule type" value="Genomic_DNA"/>
</dbReference>
<name>A0A521C6H2_9RHOB</name>
<evidence type="ECO:0000313" key="1">
    <source>
        <dbReference type="EMBL" id="SMO54411.1"/>
    </source>
</evidence>
<accession>A0A521C6H2</accession>
<keyword evidence="2" id="KW-1185">Reference proteome</keyword>
<evidence type="ECO:0000313" key="2">
    <source>
        <dbReference type="Proteomes" id="UP000316030"/>
    </source>
</evidence>
<protein>
    <submittedName>
        <fullName evidence="1">Uncharacterized protein</fullName>
    </submittedName>
</protein>
<gene>
    <name evidence="1" type="ORF">SAMN06265173_105112</name>
</gene>
<proteinExistence type="predicted"/>
<reference evidence="1 2" key="1">
    <citation type="submission" date="2017-05" db="EMBL/GenBank/DDBJ databases">
        <authorList>
            <person name="Varghese N."/>
            <person name="Submissions S."/>
        </authorList>
    </citation>
    <scope>NUCLEOTIDE SEQUENCE [LARGE SCALE GENOMIC DNA]</scope>
    <source>
        <strain evidence="1 2">DSM 29506</strain>
    </source>
</reference>
<dbReference type="AlphaFoldDB" id="A0A521C6H2"/>